<name>A0A1U8PP60_GOSHI</name>
<organism evidence="2 3">
    <name type="scientific">Gossypium hirsutum</name>
    <name type="common">Upland cotton</name>
    <name type="synonym">Gossypium mexicanum</name>
    <dbReference type="NCBI Taxonomy" id="3635"/>
    <lineage>
        <taxon>Eukaryota</taxon>
        <taxon>Viridiplantae</taxon>
        <taxon>Streptophyta</taxon>
        <taxon>Embryophyta</taxon>
        <taxon>Tracheophyta</taxon>
        <taxon>Spermatophyta</taxon>
        <taxon>Magnoliopsida</taxon>
        <taxon>eudicotyledons</taxon>
        <taxon>Gunneridae</taxon>
        <taxon>Pentapetalae</taxon>
        <taxon>rosids</taxon>
        <taxon>malvids</taxon>
        <taxon>Malvales</taxon>
        <taxon>Malvaceae</taxon>
        <taxon>Malvoideae</taxon>
        <taxon>Gossypium</taxon>
    </lineage>
</organism>
<evidence type="ECO:0000313" key="3">
    <source>
        <dbReference type="RefSeq" id="XP_016752128.1"/>
    </source>
</evidence>
<gene>
    <name evidence="3" type="primary">LOC107960315</name>
</gene>
<dbReference type="Pfam" id="PF08284">
    <property type="entry name" value="RVP_2"/>
    <property type="match status" value="1"/>
</dbReference>
<dbReference type="CDD" id="cd00303">
    <property type="entry name" value="retropepsin_like"/>
    <property type="match status" value="1"/>
</dbReference>
<dbReference type="OrthoDB" id="1749844at2759"/>
<evidence type="ECO:0000256" key="1">
    <source>
        <dbReference type="SAM" id="MobiDB-lite"/>
    </source>
</evidence>
<feature type="compositionally biased region" description="Polar residues" evidence="1">
    <location>
        <begin position="137"/>
        <end position="148"/>
    </location>
</feature>
<dbReference type="InterPro" id="IPR021109">
    <property type="entry name" value="Peptidase_aspartic_dom_sf"/>
</dbReference>
<dbReference type="Gene3D" id="2.40.70.10">
    <property type="entry name" value="Acid Proteases"/>
    <property type="match status" value="1"/>
</dbReference>
<accession>A0A1U8PP60</accession>
<dbReference type="GeneID" id="107960315"/>
<dbReference type="AlphaFoldDB" id="A0A1U8PP60"/>
<reference evidence="3" key="2">
    <citation type="submission" date="2025-08" db="UniProtKB">
        <authorList>
            <consortium name="RefSeq"/>
        </authorList>
    </citation>
    <scope>IDENTIFICATION</scope>
</reference>
<keyword evidence="2" id="KW-1185">Reference proteome</keyword>
<protein>
    <recommendedName>
        <fullName evidence="4">DNA/RNA polymerases superfamily protein</fullName>
    </recommendedName>
</protein>
<reference evidence="2" key="1">
    <citation type="journal article" date="2020" name="Nat. Genet.">
        <title>Genomic diversifications of five Gossypium allopolyploid species and their impact on cotton improvement.</title>
        <authorList>
            <person name="Chen Z.J."/>
            <person name="Sreedasyam A."/>
            <person name="Ando A."/>
            <person name="Song Q."/>
            <person name="De Santiago L.M."/>
            <person name="Hulse-Kemp A.M."/>
            <person name="Ding M."/>
            <person name="Ye W."/>
            <person name="Kirkbride R.C."/>
            <person name="Jenkins J."/>
            <person name="Plott C."/>
            <person name="Lovell J."/>
            <person name="Lin Y.M."/>
            <person name="Vaughn R."/>
            <person name="Liu B."/>
            <person name="Simpson S."/>
            <person name="Scheffler B.E."/>
            <person name="Wen L."/>
            <person name="Saski C.A."/>
            <person name="Grover C.E."/>
            <person name="Hu G."/>
            <person name="Conover J.L."/>
            <person name="Carlson J.W."/>
            <person name="Shu S."/>
            <person name="Boston L.B."/>
            <person name="Williams M."/>
            <person name="Peterson D.G."/>
            <person name="McGee K."/>
            <person name="Jones D.C."/>
            <person name="Wendel J.F."/>
            <person name="Stelly D.M."/>
            <person name="Grimwood J."/>
            <person name="Schmutz J."/>
        </authorList>
    </citation>
    <scope>NUCLEOTIDE SEQUENCE [LARGE SCALE GENOMIC DNA]</scope>
    <source>
        <strain evidence="2">cv. TM-1</strain>
    </source>
</reference>
<dbReference type="Proteomes" id="UP000818029">
    <property type="component" value="Chromosome A06"/>
</dbReference>
<proteinExistence type="predicted"/>
<dbReference type="RefSeq" id="XP_016752128.1">
    <property type="nucleotide sequence ID" value="XM_016896639.1"/>
</dbReference>
<dbReference type="PaxDb" id="3635-A0A1U8PP60"/>
<dbReference type="PANTHER" id="PTHR15503:SF45">
    <property type="entry name" value="RNA-DIRECTED DNA POLYMERASE HOMOLOG"/>
    <property type="match status" value="1"/>
</dbReference>
<dbReference type="KEGG" id="ghi:107960315"/>
<feature type="region of interest" description="Disordered" evidence="1">
    <location>
        <begin position="137"/>
        <end position="168"/>
    </location>
</feature>
<dbReference type="PANTHER" id="PTHR15503">
    <property type="entry name" value="LDOC1 RELATED"/>
    <property type="match status" value="1"/>
</dbReference>
<evidence type="ECO:0008006" key="4">
    <source>
        <dbReference type="Google" id="ProtNLM"/>
    </source>
</evidence>
<dbReference type="InterPro" id="IPR032567">
    <property type="entry name" value="RTL1-rel"/>
</dbReference>
<sequence length="421" mass="46636">MAETGSQNRAAGDDGFSQAMLRILERVAGPSTSNVGRGSVTERLRSNGAEIFNSIAGVALNVAEYWMEATESRFKKKPKADGPIRVRAPAATARPQFCADSGKRHQGECWRKLGACLRCGPLEHRVKDCPRRPNQVQATGMGTGQPQRGVQEPPIGRGQARGGNGFSHGRRALGSGVGYTEARQPVLVYAARHREDGDAPDVIMGTFFIHKVPYTALIDIGYTHSYVDCTVTEKLGIPVENTPSGITILSPLRQSVRVNKLFRDVPLEIRGVVFLTDHMELSFGEFNLILSIDWLVKHRVRLDCATKRVVLRTEADEEVVVIGERWNYLSNVISALRVKKFVRKGCEAFLAYVSVLYVSDSSIKDIRMVKDFLDVFLEELPGLPPERRVEFGIELFPGTTPVSIALYRMALKELVELKAQI</sequence>
<evidence type="ECO:0000313" key="2">
    <source>
        <dbReference type="Proteomes" id="UP000818029"/>
    </source>
</evidence>